<evidence type="ECO:0000256" key="2">
    <source>
        <dbReference type="SAM" id="Phobius"/>
    </source>
</evidence>
<evidence type="ECO:0000313" key="3">
    <source>
        <dbReference type="EMBL" id="GMF59420.1"/>
    </source>
</evidence>
<dbReference type="Proteomes" id="UP001165121">
    <property type="component" value="Unassembled WGS sequence"/>
</dbReference>
<gene>
    <name evidence="3" type="ORF">Pfra01_002565400</name>
</gene>
<dbReference type="AlphaFoldDB" id="A0A9W7D4N9"/>
<accession>A0A9W7D4N9</accession>
<organism evidence="3 4">
    <name type="scientific">Phytophthora fragariaefolia</name>
    <dbReference type="NCBI Taxonomy" id="1490495"/>
    <lineage>
        <taxon>Eukaryota</taxon>
        <taxon>Sar</taxon>
        <taxon>Stramenopiles</taxon>
        <taxon>Oomycota</taxon>
        <taxon>Peronosporomycetes</taxon>
        <taxon>Peronosporales</taxon>
        <taxon>Peronosporaceae</taxon>
        <taxon>Phytophthora</taxon>
    </lineage>
</organism>
<evidence type="ECO:0000313" key="4">
    <source>
        <dbReference type="Proteomes" id="UP001165121"/>
    </source>
</evidence>
<reference evidence="3" key="1">
    <citation type="submission" date="2023-04" db="EMBL/GenBank/DDBJ databases">
        <title>Phytophthora fragariaefolia NBRC 109709.</title>
        <authorList>
            <person name="Ichikawa N."/>
            <person name="Sato H."/>
            <person name="Tonouchi N."/>
        </authorList>
    </citation>
    <scope>NUCLEOTIDE SEQUENCE</scope>
    <source>
        <strain evidence="3">NBRC 109709</strain>
    </source>
</reference>
<dbReference type="OrthoDB" id="108179at2759"/>
<comment type="caution">
    <text evidence="3">The sequence shown here is derived from an EMBL/GenBank/DDBJ whole genome shotgun (WGS) entry which is preliminary data.</text>
</comment>
<evidence type="ECO:0000256" key="1">
    <source>
        <dbReference type="SAM" id="MobiDB-lite"/>
    </source>
</evidence>
<feature type="compositionally biased region" description="Basic residues" evidence="1">
    <location>
        <begin position="1"/>
        <end position="16"/>
    </location>
</feature>
<protein>
    <submittedName>
        <fullName evidence="3">Unnamed protein product</fullName>
    </submittedName>
</protein>
<keyword evidence="2" id="KW-0812">Transmembrane</keyword>
<name>A0A9W7D4N9_9STRA</name>
<sequence length="321" mass="36316">MEKPRRSPARVAKKQRRDIDAVTSTRPDDSAVSHFCYILDLGSASVWDYLDAQSISNTLQACPDVFSKDFINTVSLKAVENFAVENKTHLGRHCECDWMRRLDFYYQSDDRCKGAAPFMVNKALPILQVPGGAKALLDALLLTKRLIQPFQEAGNCRDAAFVPMVCPLLTKEAPSLSTKAAVIRAMNGISLGAGSRFFYKFKLNSQPSFVDYIEEHWSGMNGSLCQYCDSLTNTEARKPRKYATLTPPEIKRVRENCTKLYQPLKTALENNLRFVRFVRRPRRRSRREWSITSRYNGLVAGISKGGILCGLFLVSGFWPHE</sequence>
<keyword evidence="2" id="KW-1133">Transmembrane helix</keyword>
<proteinExistence type="predicted"/>
<keyword evidence="2" id="KW-0472">Membrane</keyword>
<feature type="transmembrane region" description="Helical" evidence="2">
    <location>
        <begin position="295"/>
        <end position="318"/>
    </location>
</feature>
<dbReference type="EMBL" id="BSXT01005036">
    <property type="protein sequence ID" value="GMF59420.1"/>
    <property type="molecule type" value="Genomic_DNA"/>
</dbReference>
<feature type="region of interest" description="Disordered" evidence="1">
    <location>
        <begin position="1"/>
        <end position="25"/>
    </location>
</feature>
<keyword evidence="4" id="KW-1185">Reference proteome</keyword>